<sequence length="235" mass="25811">MALAGAPVPRPTMLQRSPAVSHAPGAVRTGQAGTGHRRRSLRTKRAFDLVFSLLVVALLLSWVVPLVALVVKLTSRGPVFFRQLRTGKDGQPFYCYKFRSMRAHNASPGTQATAGDARITRVGAFLRKTSLDELPQFLNVLRGEMSVVGPRPHMLQHTDEYARVVPGFMQRHAVTPGITGLAQVRGYRGETKAVSAMAKRVRFDVWYINHGSLGLDVKIVTLTVRQAVLGHPNAR</sequence>
<evidence type="ECO:0000313" key="6">
    <source>
        <dbReference type="Proteomes" id="UP000177506"/>
    </source>
</evidence>
<evidence type="ECO:0000256" key="3">
    <source>
        <dbReference type="SAM" id="Phobius"/>
    </source>
</evidence>
<evidence type="ECO:0000259" key="4">
    <source>
        <dbReference type="Pfam" id="PF02397"/>
    </source>
</evidence>
<dbReference type="InterPro" id="IPR003362">
    <property type="entry name" value="Bact_transf"/>
</dbReference>
<proteinExistence type="inferred from homology"/>
<organism evidence="5 6">
    <name type="scientific">Hymenobacter coccineus</name>
    <dbReference type="NCBI Taxonomy" id="1908235"/>
    <lineage>
        <taxon>Bacteria</taxon>
        <taxon>Pseudomonadati</taxon>
        <taxon>Bacteroidota</taxon>
        <taxon>Cytophagia</taxon>
        <taxon>Cytophagales</taxon>
        <taxon>Hymenobacteraceae</taxon>
        <taxon>Hymenobacter</taxon>
    </lineage>
</organism>
<dbReference type="EMBL" id="MDZA01000098">
    <property type="protein sequence ID" value="OGX91005.1"/>
    <property type="molecule type" value="Genomic_DNA"/>
</dbReference>
<dbReference type="GO" id="GO:0016780">
    <property type="term" value="F:phosphotransferase activity, for other substituted phosphate groups"/>
    <property type="evidence" value="ECO:0007669"/>
    <property type="project" value="TreeGrafter"/>
</dbReference>
<protein>
    <recommendedName>
        <fullName evidence="4">Bacterial sugar transferase domain-containing protein</fullName>
    </recommendedName>
</protein>
<feature type="region of interest" description="Disordered" evidence="2">
    <location>
        <begin position="1"/>
        <end position="38"/>
    </location>
</feature>
<evidence type="ECO:0000256" key="2">
    <source>
        <dbReference type="SAM" id="MobiDB-lite"/>
    </source>
</evidence>
<dbReference type="Pfam" id="PF02397">
    <property type="entry name" value="Bac_transf"/>
    <property type="match status" value="1"/>
</dbReference>
<keyword evidence="3" id="KW-0812">Transmembrane</keyword>
<dbReference type="AlphaFoldDB" id="A0A1G1TJF6"/>
<comment type="caution">
    <text evidence="5">The sequence shown here is derived from an EMBL/GenBank/DDBJ whole genome shotgun (WGS) entry which is preliminary data.</text>
</comment>
<feature type="domain" description="Bacterial sugar transferase" evidence="4">
    <location>
        <begin position="44"/>
        <end position="227"/>
    </location>
</feature>
<evidence type="ECO:0000313" key="5">
    <source>
        <dbReference type="EMBL" id="OGX91005.1"/>
    </source>
</evidence>
<dbReference type="PANTHER" id="PTHR30576">
    <property type="entry name" value="COLANIC BIOSYNTHESIS UDP-GLUCOSE LIPID CARRIER TRANSFERASE"/>
    <property type="match status" value="1"/>
</dbReference>
<keyword evidence="3" id="KW-0472">Membrane</keyword>
<keyword evidence="3" id="KW-1133">Transmembrane helix</keyword>
<reference evidence="5 6" key="1">
    <citation type="submission" date="2016-08" db="EMBL/GenBank/DDBJ databases">
        <title>Hymenobacter coccineus sp. nov., Hymenobacter lapidarius sp. nov. and Hymenobacter glacialis sp. nov., isolated from Antarctic soil.</title>
        <authorList>
            <person name="Sedlacek I."/>
            <person name="Kralova S."/>
            <person name="Kyrova K."/>
            <person name="Maslanova I."/>
            <person name="Stankova E."/>
            <person name="Vrbovska V."/>
            <person name="Nemec M."/>
            <person name="Bartak M."/>
            <person name="Svec P."/>
            <person name="Busse H.-J."/>
            <person name="Pantucek R."/>
        </authorList>
    </citation>
    <scope>NUCLEOTIDE SEQUENCE [LARGE SCALE GENOMIC DNA]</scope>
    <source>
        <strain evidence="5 6">CCM 8649</strain>
    </source>
</reference>
<accession>A0A1G1TJF6</accession>
<evidence type="ECO:0000256" key="1">
    <source>
        <dbReference type="ARBA" id="ARBA00006464"/>
    </source>
</evidence>
<comment type="similarity">
    <text evidence="1">Belongs to the bacterial sugar transferase family.</text>
</comment>
<gene>
    <name evidence="5" type="ORF">BEN49_21430</name>
</gene>
<name>A0A1G1TJF6_9BACT</name>
<keyword evidence="6" id="KW-1185">Reference proteome</keyword>
<dbReference type="PANTHER" id="PTHR30576:SF0">
    <property type="entry name" value="UNDECAPRENYL-PHOSPHATE N-ACETYLGALACTOSAMINYL 1-PHOSPHATE TRANSFERASE-RELATED"/>
    <property type="match status" value="1"/>
</dbReference>
<feature type="transmembrane region" description="Helical" evidence="3">
    <location>
        <begin position="46"/>
        <end position="71"/>
    </location>
</feature>
<dbReference type="Proteomes" id="UP000177506">
    <property type="component" value="Unassembled WGS sequence"/>
</dbReference>